<evidence type="ECO:0000313" key="2">
    <source>
        <dbReference type="Proteomes" id="UP000322214"/>
    </source>
</evidence>
<dbReference type="AlphaFoldDB" id="A0A5B9PB23"/>
<gene>
    <name evidence="1" type="ORF">MFFC18_25920</name>
</gene>
<name>A0A5B9PB23_9BACT</name>
<accession>A0A5B9PB23</accession>
<dbReference type="EMBL" id="CP042912">
    <property type="protein sequence ID" value="QEG22709.1"/>
    <property type="molecule type" value="Genomic_DNA"/>
</dbReference>
<dbReference type="KEGG" id="mff:MFFC18_25920"/>
<dbReference type="Proteomes" id="UP000322214">
    <property type="component" value="Chromosome"/>
</dbReference>
<evidence type="ECO:0000313" key="1">
    <source>
        <dbReference type="EMBL" id="QEG22709.1"/>
    </source>
</evidence>
<dbReference type="STRING" id="980251.GCA_001642875_04685"/>
<protein>
    <submittedName>
        <fullName evidence="1">Uncharacterized protein</fullName>
    </submittedName>
</protein>
<keyword evidence="2" id="KW-1185">Reference proteome</keyword>
<organism evidence="1 2">
    <name type="scientific">Mariniblastus fucicola</name>
    <dbReference type="NCBI Taxonomy" id="980251"/>
    <lineage>
        <taxon>Bacteria</taxon>
        <taxon>Pseudomonadati</taxon>
        <taxon>Planctomycetota</taxon>
        <taxon>Planctomycetia</taxon>
        <taxon>Pirellulales</taxon>
        <taxon>Pirellulaceae</taxon>
        <taxon>Mariniblastus</taxon>
    </lineage>
</organism>
<sequence>MGTLCKIGRREHMVALQKNGDVFMNTLNVFWGIEDGGLRGDNLDGVDHMANGMHAELRTPSGEIIPANVTSWALQTRTAEPEKNNLFCMYAIHRDPESDPIDLRVTEFGDAALIMTNPDEFINRLADAARKTNRSIKADLVTYVPANYIGDVGLFAKTEPFRYQSEWRFAMEDGPGNPMTLNIGDISDISTLINSDELEEFVNEYRSGKLDANPTA</sequence>
<proteinExistence type="predicted"/>
<reference evidence="1 2" key="1">
    <citation type="submission" date="2019-08" db="EMBL/GenBank/DDBJ databases">
        <title>Deep-cultivation of Planctomycetes and their phenomic and genomic characterization uncovers novel biology.</title>
        <authorList>
            <person name="Wiegand S."/>
            <person name="Jogler M."/>
            <person name="Boedeker C."/>
            <person name="Pinto D."/>
            <person name="Vollmers J."/>
            <person name="Rivas-Marin E."/>
            <person name="Kohn T."/>
            <person name="Peeters S.H."/>
            <person name="Heuer A."/>
            <person name="Rast P."/>
            <person name="Oberbeckmann S."/>
            <person name="Bunk B."/>
            <person name="Jeske O."/>
            <person name="Meyerdierks A."/>
            <person name="Storesund J.E."/>
            <person name="Kallscheuer N."/>
            <person name="Luecker S."/>
            <person name="Lage O.M."/>
            <person name="Pohl T."/>
            <person name="Merkel B.J."/>
            <person name="Hornburger P."/>
            <person name="Mueller R.-W."/>
            <person name="Bruemmer F."/>
            <person name="Labrenz M."/>
            <person name="Spormann A.M."/>
            <person name="Op den Camp H."/>
            <person name="Overmann J."/>
            <person name="Amann R."/>
            <person name="Jetten M.S.M."/>
            <person name="Mascher T."/>
            <person name="Medema M.H."/>
            <person name="Devos D.P."/>
            <person name="Kaster A.-K."/>
            <person name="Ovreas L."/>
            <person name="Rohde M."/>
            <person name="Galperin M.Y."/>
            <person name="Jogler C."/>
        </authorList>
    </citation>
    <scope>NUCLEOTIDE SEQUENCE [LARGE SCALE GENOMIC DNA]</scope>
    <source>
        <strain evidence="1 2">FC18</strain>
    </source>
</reference>